<proteinExistence type="inferred from homology"/>
<dbReference type="GO" id="GO:0045259">
    <property type="term" value="C:proton-transporting ATP synthase complex"/>
    <property type="evidence" value="ECO:0007669"/>
    <property type="project" value="UniProtKB-KW"/>
</dbReference>
<keyword evidence="8 13" id="KW-1133">Transmembrane helix</keyword>
<feature type="transmembrane region" description="Helical" evidence="13">
    <location>
        <begin position="6"/>
        <end position="30"/>
    </location>
</feature>
<evidence type="ECO:0000256" key="9">
    <source>
        <dbReference type="ARBA" id="ARBA00023065"/>
    </source>
</evidence>
<evidence type="ECO:0000256" key="12">
    <source>
        <dbReference type="RuleBase" id="RU003661"/>
    </source>
</evidence>
<evidence type="ECO:0000256" key="4">
    <source>
        <dbReference type="ARBA" id="ARBA00022448"/>
    </source>
</evidence>
<evidence type="ECO:0000256" key="5">
    <source>
        <dbReference type="ARBA" id="ARBA00022547"/>
    </source>
</evidence>
<evidence type="ECO:0000256" key="10">
    <source>
        <dbReference type="ARBA" id="ARBA00023128"/>
    </source>
</evidence>
<dbReference type="Pfam" id="PF00895">
    <property type="entry name" value="ATP-synt_8"/>
    <property type="match status" value="1"/>
</dbReference>
<geneLocation type="mitochondrion" evidence="14"/>
<accession>A0A8X8M281</accession>
<protein>
    <recommendedName>
        <fullName evidence="12">ATP synthase complex subunit 8</fullName>
    </recommendedName>
</protein>
<dbReference type="GO" id="GO:0015986">
    <property type="term" value="P:proton motive force-driven ATP synthesis"/>
    <property type="evidence" value="ECO:0007669"/>
    <property type="project" value="InterPro"/>
</dbReference>
<sequence>MPQMMPLSWLTLFITFSATLIVFTSMNYYLHIPKPSTTKTLTTDKNPASWKW</sequence>
<keyword evidence="9 12" id="KW-0406">Ion transport</keyword>
<comment type="subcellular location">
    <subcellularLocation>
        <location evidence="1 12">Mitochondrion membrane</location>
        <topology evidence="1 12">Single-pass membrane protein</topology>
    </subcellularLocation>
</comment>
<evidence type="ECO:0000256" key="13">
    <source>
        <dbReference type="SAM" id="Phobius"/>
    </source>
</evidence>
<dbReference type="GO" id="GO:0031966">
    <property type="term" value="C:mitochondrial membrane"/>
    <property type="evidence" value="ECO:0007669"/>
    <property type="project" value="UniProtKB-SubCell"/>
</dbReference>
<evidence type="ECO:0000313" key="14">
    <source>
        <dbReference type="EMBL" id="URX53476.1"/>
    </source>
</evidence>
<organism evidence="14">
    <name type="scientific">Kalotermitidae sp. 5 AB-2022a</name>
    <dbReference type="NCBI Taxonomy" id="2942737"/>
    <lineage>
        <taxon>Eukaryota</taxon>
        <taxon>Metazoa</taxon>
        <taxon>Ecdysozoa</taxon>
        <taxon>Arthropoda</taxon>
        <taxon>Hexapoda</taxon>
        <taxon>Insecta</taxon>
        <taxon>Pterygota</taxon>
        <taxon>Neoptera</taxon>
        <taxon>Polyneoptera</taxon>
        <taxon>Dictyoptera</taxon>
        <taxon>Blattodea</taxon>
        <taxon>Blattoidea</taxon>
        <taxon>Termitoidae</taxon>
        <taxon>Kalotermitidae</taxon>
    </lineage>
</organism>
<evidence type="ECO:0000256" key="6">
    <source>
        <dbReference type="ARBA" id="ARBA00022692"/>
    </source>
</evidence>
<comment type="similarity">
    <text evidence="2 12">Belongs to the ATPase protein 8 family.</text>
</comment>
<evidence type="ECO:0000256" key="7">
    <source>
        <dbReference type="ARBA" id="ARBA00022781"/>
    </source>
</evidence>
<dbReference type="GO" id="GO:0015078">
    <property type="term" value="F:proton transmembrane transporter activity"/>
    <property type="evidence" value="ECO:0007669"/>
    <property type="project" value="InterPro"/>
</dbReference>
<evidence type="ECO:0000256" key="8">
    <source>
        <dbReference type="ARBA" id="ARBA00022989"/>
    </source>
</evidence>
<dbReference type="InterPro" id="IPR001421">
    <property type="entry name" value="ATP8_metazoa"/>
</dbReference>
<dbReference type="EMBL" id="OM991362">
    <property type="protein sequence ID" value="URX53476.1"/>
    <property type="molecule type" value="Genomic_DNA"/>
</dbReference>
<keyword evidence="6 12" id="KW-0812">Transmembrane</keyword>
<keyword evidence="10 12" id="KW-0496">Mitochondrion</keyword>
<evidence type="ECO:0000256" key="2">
    <source>
        <dbReference type="ARBA" id="ARBA00008892"/>
    </source>
</evidence>
<comment type="subunit">
    <text evidence="3">F-type ATPases have 2 components, CF(1) - the catalytic core - and CF(0) - the membrane proton channel.</text>
</comment>
<reference evidence="14" key="1">
    <citation type="journal article" date="2022" name="Mol. Biol. Evol.">
        <title>Molecular phylogeny reveals the past transoceanic voyages of drywood termites (Isoptera, Kalotermitidae).</title>
        <authorList>
            <person name="Bucek A."/>
            <person name="Wang M."/>
            <person name="Sobotnik J."/>
            <person name="Hellemans S."/>
            <person name="Sillam-Dusses D."/>
            <person name="Mizumoto N."/>
            <person name="Stiblik P."/>
            <person name="Clitheroe C."/>
            <person name="Lu T."/>
            <person name="Gonzalez Plaza J.J."/>
            <person name="Mohagan A."/>
            <person name="Rafanomezantsoa J.J."/>
            <person name="Fisher B."/>
            <person name="Engel M.S."/>
            <person name="Roisin Y."/>
            <person name="Evans T.A."/>
            <person name="Scheffrahn R."/>
            <person name="Bourguignon T."/>
        </authorList>
    </citation>
    <scope>NUCLEOTIDE SEQUENCE</scope>
    <source>
        <strain evidence="14">IRAN4A</strain>
    </source>
</reference>
<dbReference type="AlphaFoldDB" id="A0A8X8M281"/>
<keyword evidence="4 12" id="KW-0813">Transport</keyword>
<keyword evidence="5 12" id="KW-0138">CF(0)</keyword>
<keyword evidence="7 12" id="KW-0375">Hydrogen ion transport</keyword>
<name>A0A8X8M281_9NEOP</name>
<gene>
    <name evidence="14" type="primary">ATP8</name>
</gene>
<evidence type="ECO:0000256" key="3">
    <source>
        <dbReference type="ARBA" id="ARBA00011291"/>
    </source>
</evidence>
<keyword evidence="11 13" id="KW-0472">Membrane</keyword>
<evidence type="ECO:0000256" key="11">
    <source>
        <dbReference type="ARBA" id="ARBA00023136"/>
    </source>
</evidence>
<evidence type="ECO:0000256" key="1">
    <source>
        <dbReference type="ARBA" id="ARBA00004304"/>
    </source>
</evidence>